<comment type="caution">
    <text evidence="2">The sequence shown here is derived from an EMBL/GenBank/DDBJ whole genome shotgun (WGS) entry which is preliminary data.</text>
</comment>
<evidence type="ECO:0000313" key="2">
    <source>
        <dbReference type="EMBL" id="KAJ1200115.1"/>
    </source>
</evidence>
<name>A0AAV7VIS7_PLEWA</name>
<dbReference type="Proteomes" id="UP001066276">
    <property type="component" value="Chromosome 2_1"/>
</dbReference>
<evidence type="ECO:0000313" key="3">
    <source>
        <dbReference type="Proteomes" id="UP001066276"/>
    </source>
</evidence>
<keyword evidence="3" id="KW-1185">Reference proteome</keyword>
<accession>A0AAV7VIS7</accession>
<dbReference type="EMBL" id="JANPWB010000003">
    <property type="protein sequence ID" value="KAJ1200115.1"/>
    <property type="molecule type" value="Genomic_DNA"/>
</dbReference>
<feature type="compositionally biased region" description="Basic and acidic residues" evidence="1">
    <location>
        <begin position="78"/>
        <end position="103"/>
    </location>
</feature>
<feature type="compositionally biased region" description="Basic and acidic residues" evidence="1">
    <location>
        <begin position="30"/>
        <end position="52"/>
    </location>
</feature>
<feature type="compositionally biased region" description="Polar residues" evidence="1">
    <location>
        <begin position="104"/>
        <end position="115"/>
    </location>
</feature>
<proteinExistence type="predicted"/>
<feature type="region of interest" description="Disordered" evidence="1">
    <location>
        <begin position="30"/>
        <end position="115"/>
    </location>
</feature>
<protein>
    <submittedName>
        <fullName evidence="2">Uncharacterized protein</fullName>
    </submittedName>
</protein>
<dbReference type="AlphaFoldDB" id="A0AAV7VIS7"/>
<evidence type="ECO:0000256" key="1">
    <source>
        <dbReference type="SAM" id="MobiDB-lite"/>
    </source>
</evidence>
<sequence>MITAETVSESIRRNISFFKMYQQPDLEMRKADNAHKNGRIENDEDRAKDWHDGVPISQHPSHQEADDQAQLSVAPQRTRCDLHEEKVCERSGTAKDGPRDKAWKNTTCVLDQQHL</sequence>
<gene>
    <name evidence="2" type="ORF">NDU88_003942</name>
</gene>
<organism evidence="2 3">
    <name type="scientific">Pleurodeles waltl</name>
    <name type="common">Iberian ribbed newt</name>
    <dbReference type="NCBI Taxonomy" id="8319"/>
    <lineage>
        <taxon>Eukaryota</taxon>
        <taxon>Metazoa</taxon>
        <taxon>Chordata</taxon>
        <taxon>Craniata</taxon>
        <taxon>Vertebrata</taxon>
        <taxon>Euteleostomi</taxon>
        <taxon>Amphibia</taxon>
        <taxon>Batrachia</taxon>
        <taxon>Caudata</taxon>
        <taxon>Salamandroidea</taxon>
        <taxon>Salamandridae</taxon>
        <taxon>Pleurodelinae</taxon>
        <taxon>Pleurodeles</taxon>
    </lineage>
</organism>
<reference evidence="2" key="1">
    <citation type="journal article" date="2022" name="bioRxiv">
        <title>Sequencing and chromosome-scale assembly of the giantPleurodeles waltlgenome.</title>
        <authorList>
            <person name="Brown T."/>
            <person name="Elewa A."/>
            <person name="Iarovenko S."/>
            <person name="Subramanian E."/>
            <person name="Araus A.J."/>
            <person name="Petzold A."/>
            <person name="Susuki M."/>
            <person name="Suzuki K.-i.T."/>
            <person name="Hayashi T."/>
            <person name="Toyoda A."/>
            <person name="Oliveira C."/>
            <person name="Osipova E."/>
            <person name="Leigh N.D."/>
            <person name="Simon A."/>
            <person name="Yun M.H."/>
        </authorList>
    </citation>
    <scope>NUCLEOTIDE SEQUENCE</scope>
    <source>
        <strain evidence="2">20211129_DDA</strain>
        <tissue evidence="2">Liver</tissue>
    </source>
</reference>